<keyword evidence="2" id="KW-0732">Signal</keyword>
<organism evidence="3 4">
    <name type="scientific">Phreatobacter stygius</name>
    <dbReference type="NCBI Taxonomy" id="1940610"/>
    <lineage>
        <taxon>Bacteria</taxon>
        <taxon>Pseudomonadati</taxon>
        <taxon>Pseudomonadota</taxon>
        <taxon>Alphaproteobacteria</taxon>
        <taxon>Hyphomicrobiales</taxon>
        <taxon>Phreatobacteraceae</taxon>
        <taxon>Phreatobacter</taxon>
    </lineage>
</organism>
<dbReference type="PANTHER" id="PTHR42928">
    <property type="entry name" value="TRICARBOXYLATE-BINDING PROTEIN"/>
    <property type="match status" value="1"/>
</dbReference>
<dbReference type="PANTHER" id="PTHR42928:SF5">
    <property type="entry name" value="BLR1237 PROTEIN"/>
    <property type="match status" value="1"/>
</dbReference>
<accession>A0A4D7BBN3</accession>
<dbReference type="SUPFAM" id="SSF53850">
    <property type="entry name" value="Periplasmic binding protein-like II"/>
    <property type="match status" value="1"/>
</dbReference>
<dbReference type="EMBL" id="CP039690">
    <property type="protein sequence ID" value="QCI68155.1"/>
    <property type="molecule type" value="Genomic_DNA"/>
</dbReference>
<evidence type="ECO:0000313" key="4">
    <source>
        <dbReference type="Proteomes" id="UP000298781"/>
    </source>
</evidence>
<dbReference type="Gene3D" id="3.40.190.10">
    <property type="entry name" value="Periplasmic binding protein-like II"/>
    <property type="match status" value="1"/>
</dbReference>
<dbReference type="InterPro" id="IPR042100">
    <property type="entry name" value="Bug_dom1"/>
</dbReference>
<dbReference type="RefSeq" id="WP_136963574.1">
    <property type="nucleotide sequence ID" value="NZ_CP039690.1"/>
</dbReference>
<gene>
    <name evidence="3" type="ORF">E8M01_30345</name>
</gene>
<dbReference type="Gene3D" id="3.40.190.150">
    <property type="entry name" value="Bordetella uptake gene, domain 1"/>
    <property type="match status" value="1"/>
</dbReference>
<reference evidence="3 4" key="1">
    <citation type="submission" date="2019-04" db="EMBL/GenBank/DDBJ databases">
        <title>Phreatobacter aquaticus sp. nov.</title>
        <authorList>
            <person name="Choi A."/>
        </authorList>
    </citation>
    <scope>NUCLEOTIDE SEQUENCE [LARGE SCALE GENOMIC DNA]</scope>
    <source>
        <strain evidence="3 4">KCTC 52518</strain>
    </source>
</reference>
<evidence type="ECO:0000256" key="2">
    <source>
        <dbReference type="SAM" id="SignalP"/>
    </source>
</evidence>
<dbReference type="PIRSF" id="PIRSF017082">
    <property type="entry name" value="YflP"/>
    <property type="match status" value="1"/>
</dbReference>
<feature type="chain" id="PRO_5020802101" evidence="2">
    <location>
        <begin position="30"/>
        <end position="327"/>
    </location>
</feature>
<dbReference type="Proteomes" id="UP000298781">
    <property type="component" value="Chromosome"/>
</dbReference>
<feature type="signal peptide" evidence="2">
    <location>
        <begin position="1"/>
        <end position="29"/>
    </location>
</feature>
<dbReference type="InterPro" id="IPR006311">
    <property type="entry name" value="TAT_signal"/>
</dbReference>
<dbReference type="Pfam" id="PF03401">
    <property type="entry name" value="TctC"/>
    <property type="match status" value="1"/>
</dbReference>
<keyword evidence="4" id="KW-1185">Reference proteome</keyword>
<dbReference type="OrthoDB" id="7374750at2"/>
<proteinExistence type="inferred from homology"/>
<evidence type="ECO:0000313" key="3">
    <source>
        <dbReference type="EMBL" id="QCI68155.1"/>
    </source>
</evidence>
<evidence type="ECO:0000256" key="1">
    <source>
        <dbReference type="ARBA" id="ARBA00006987"/>
    </source>
</evidence>
<protein>
    <submittedName>
        <fullName evidence="3">Tripartite tricarboxylate transporter substrate binding protein</fullName>
    </submittedName>
</protein>
<dbReference type="AlphaFoldDB" id="A0A4D7BBN3"/>
<dbReference type="KEGG" id="pstg:E8M01_30345"/>
<comment type="similarity">
    <text evidence="1">Belongs to the UPF0065 (bug) family.</text>
</comment>
<dbReference type="InterPro" id="IPR005064">
    <property type="entry name" value="BUG"/>
</dbReference>
<name>A0A4D7BBN3_9HYPH</name>
<sequence length="327" mass="34026">MTTLSRRALTASLASLAVGAIGRPALAQAWPTRPVTILVPFPAGASTDVVARLIGEKLRQDLGQGFVIENKVGAGGNIAAGGVARAAPDGYTLFLSSSGPLSSNKLLYKSLNYDPIADFEPISLVGDVQCVVATHTSVPARTLAELIAYGKANPGKLTFGSPGYGLMGHIAGELIQRTAGFQMTHVPYRGSAPLANDLVAGNVNVAVDFLPTYIPHIQSGAIRGLAVTSDKRAPQVPQTPTLAEAGMSGINVTSWFGLAGPKGLPQDIVRRLTTIVGDYVRTPEATARLELIGVRTIGGSPDDLRKAQAGEIAKWESVIRSAGISLE</sequence>
<dbReference type="PROSITE" id="PS51318">
    <property type="entry name" value="TAT"/>
    <property type="match status" value="1"/>
</dbReference>
<dbReference type="CDD" id="cd07012">
    <property type="entry name" value="PBP2_Bug_TTT"/>
    <property type="match status" value="1"/>
</dbReference>